<proteinExistence type="predicted"/>
<comment type="caution">
    <text evidence="1">The sequence shown here is derived from an EMBL/GenBank/DDBJ whole genome shotgun (WGS) entry which is preliminary data.</text>
</comment>
<dbReference type="AlphaFoldDB" id="A0A645BML7"/>
<reference evidence="1" key="1">
    <citation type="submission" date="2019-08" db="EMBL/GenBank/DDBJ databases">
        <authorList>
            <person name="Kucharzyk K."/>
            <person name="Murdoch R.W."/>
            <person name="Higgins S."/>
            <person name="Loffler F."/>
        </authorList>
    </citation>
    <scope>NUCLEOTIDE SEQUENCE</scope>
</reference>
<protein>
    <submittedName>
        <fullName evidence="1">Uncharacterized protein</fullName>
    </submittedName>
</protein>
<gene>
    <name evidence="1" type="ORF">SDC9_113275</name>
</gene>
<evidence type="ECO:0000313" key="1">
    <source>
        <dbReference type="EMBL" id="MPM66368.1"/>
    </source>
</evidence>
<dbReference type="EMBL" id="VSSQ01021042">
    <property type="protein sequence ID" value="MPM66368.1"/>
    <property type="molecule type" value="Genomic_DNA"/>
</dbReference>
<sequence length="374" mass="41329">MRSGLKRPVARIVLLQNFVKVPEVDIGNRQPPGRRRRNALIDGLRPAGVFEIDFMPTGGPSRRAAKVPVGSHRHDRTIVPAHDQFHDDAAAGAGIAVIENQHILAAGFQPIGDGENRDVLPAIIAVPQPGRNAVDQQLGRIVGGEFHISVAQIGGYVDHPAQGEFTRRVRLFGTLRIRGGPDHAALKVVFENLMRSLSGNFTFHRGIGDVRRRQPTAHPGIVKQNPPDFDVAARVVGHVEPKRDHRIASGPAFRIDQIGLGKHQIMPRAVGGKACENKFVLIGESRHAFFQVIELAPAVRRDVPCPIADDHTMILRGVQVQMPHDNVTVFAEAVELQQLRRGLQLDTLRLFPLRERLRPRPGKFRAGKYGCRHQ</sequence>
<name>A0A645BML7_9ZZZZ</name>
<organism evidence="1">
    <name type="scientific">bioreactor metagenome</name>
    <dbReference type="NCBI Taxonomy" id="1076179"/>
    <lineage>
        <taxon>unclassified sequences</taxon>
        <taxon>metagenomes</taxon>
        <taxon>ecological metagenomes</taxon>
    </lineage>
</organism>
<accession>A0A645BML7</accession>